<dbReference type="SUPFAM" id="SSF56672">
    <property type="entry name" value="DNA/RNA polymerases"/>
    <property type="match status" value="1"/>
</dbReference>
<name>A0A369KGE2_HYPMA</name>
<evidence type="ECO:0000256" key="3">
    <source>
        <dbReference type="ARBA" id="ARBA00022722"/>
    </source>
</evidence>
<proteinExistence type="predicted"/>
<keyword evidence="6" id="KW-0695">RNA-directed DNA polymerase</keyword>
<keyword evidence="1" id="KW-0808">Transferase</keyword>
<comment type="caution">
    <text evidence="9">The sequence shown here is derived from an EMBL/GenBank/DDBJ whole genome shotgun (WGS) entry which is preliminary data.</text>
</comment>
<dbReference type="OrthoDB" id="446925at2759"/>
<evidence type="ECO:0000256" key="5">
    <source>
        <dbReference type="ARBA" id="ARBA00022801"/>
    </source>
</evidence>
<evidence type="ECO:0000256" key="4">
    <source>
        <dbReference type="ARBA" id="ARBA00022759"/>
    </source>
</evidence>
<dbReference type="Pfam" id="PF17917">
    <property type="entry name" value="RT_RNaseH"/>
    <property type="match status" value="1"/>
</dbReference>
<dbReference type="EMBL" id="LUEZ02000004">
    <property type="protein sequence ID" value="RDB30804.1"/>
    <property type="molecule type" value="Genomic_DNA"/>
</dbReference>
<feature type="region of interest" description="Disordered" evidence="7">
    <location>
        <begin position="139"/>
        <end position="159"/>
    </location>
</feature>
<keyword evidence="3" id="KW-0540">Nuclease</keyword>
<keyword evidence="10" id="KW-1185">Reference proteome</keyword>
<evidence type="ECO:0000259" key="8">
    <source>
        <dbReference type="Pfam" id="PF17917"/>
    </source>
</evidence>
<keyword evidence="4" id="KW-0255">Endonuclease</keyword>
<dbReference type="PANTHER" id="PTHR34072">
    <property type="entry name" value="ENZYMATIC POLYPROTEIN-RELATED"/>
    <property type="match status" value="1"/>
</dbReference>
<dbReference type="InterPro" id="IPR043502">
    <property type="entry name" value="DNA/RNA_pol_sf"/>
</dbReference>
<evidence type="ECO:0000256" key="2">
    <source>
        <dbReference type="ARBA" id="ARBA00022695"/>
    </source>
</evidence>
<dbReference type="Proteomes" id="UP000076154">
    <property type="component" value="Unassembled WGS sequence"/>
</dbReference>
<evidence type="ECO:0000313" key="9">
    <source>
        <dbReference type="EMBL" id="RDB30804.1"/>
    </source>
</evidence>
<evidence type="ECO:0000256" key="1">
    <source>
        <dbReference type="ARBA" id="ARBA00022679"/>
    </source>
</evidence>
<gene>
    <name evidence="9" type="ORF">Hypma_005803</name>
</gene>
<protein>
    <recommendedName>
        <fullName evidence="8">Reverse transcriptase RNase H-like domain-containing protein</fullName>
    </recommendedName>
</protein>
<reference evidence="9" key="1">
    <citation type="submission" date="2018-04" db="EMBL/GenBank/DDBJ databases">
        <title>Whole genome sequencing of Hypsizygus marmoreus.</title>
        <authorList>
            <person name="Choi I.-G."/>
            <person name="Min B."/>
            <person name="Kim J.-G."/>
            <person name="Kim S."/>
            <person name="Oh Y.-L."/>
            <person name="Kong W.-S."/>
            <person name="Park H."/>
            <person name="Jeong J."/>
            <person name="Song E.-S."/>
        </authorList>
    </citation>
    <scope>NUCLEOTIDE SEQUENCE [LARGE SCALE GENOMIC DNA]</scope>
    <source>
        <strain evidence="9">51987-8</strain>
    </source>
</reference>
<dbReference type="InParanoid" id="A0A369KGE2"/>
<dbReference type="GO" id="GO:0003964">
    <property type="term" value="F:RNA-directed DNA polymerase activity"/>
    <property type="evidence" value="ECO:0007669"/>
    <property type="project" value="UniProtKB-KW"/>
</dbReference>
<evidence type="ECO:0000313" key="10">
    <source>
        <dbReference type="Proteomes" id="UP000076154"/>
    </source>
</evidence>
<dbReference type="STRING" id="39966.A0A369KGE2"/>
<dbReference type="InterPro" id="IPR041373">
    <property type="entry name" value="RT_RNaseH"/>
</dbReference>
<dbReference type="GO" id="GO:0004519">
    <property type="term" value="F:endonuclease activity"/>
    <property type="evidence" value="ECO:0007669"/>
    <property type="project" value="UniProtKB-KW"/>
</dbReference>
<evidence type="ECO:0000256" key="7">
    <source>
        <dbReference type="SAM" id="MobiDB-lite"/>
    </source>
</evidence>
<dbReference type="CDD" id="cd09274">
    <property type="entry name" value="RNase_HI_RT_Ty3"/>
    <property type="match status" value="1"/>
</dbReference>
<evidence type="ECO:0000256" key="6">
    <source>
        <dbReference type="ARBA" id="ARBA00022918"/>
    </source>
</evidence>
<accession>A0A369KGE2</accession>
<keyword evidence="5" id="KW-0378">Hydrolase</keyword>
<sequence length="445" mass="51457">MNRLKHLVIHSPAIRAIDYASDREVVLAVDSSWIAVGFILLQLGKDNKRYPSRFGSITWNEREQRYSQAKIELYGLFRALRAVRLYIVGVRNFVVEVDAKYIKGMINNPDIQPNAAMNRWIAGILLFDFTLRHVPGKDHAPADGLSRRPAAPEDPMEDDDPDDWIDNAYGFSIALINWEHSPTIRTHACPSTEYYLPDTHSTRPSTFRISVLVSAILPDKMEIPRSHKAVTQDEFLQRIQAFLTDPIRPPDMSELNFRRFVNYAGKFFIHADTLWRRDSHNRHKVVLRPDRRLHLLTTRAIMLQMRPAELTRIRADLLKSRHAHVRQYIRDHARSFRDFDFPRGALVLVRNSTIESSNDRKSKPRYFGPMIVIRRLPTGSYALAEIDGTLSKLRFAAFRVVPYHPRSTSHISVTTILDLPSTEIEAITHEPPPTEYDPWEDPEEL</sequence>
<organism evidence="9 10">
    <name type="scientific">Hypsizygus marmoreus</name>
    <name type="common">White beech mushroom</name>
    <name type="synonym">Agaricus marmoreus</name>
    <dbReference type="NCBI Taxonomy" id="39966"/>
    <lineage>
        <taxon>Eukaryota</taxon>
        <taxon>Fungi</taxon>
        <taxon>Dikarya</taxon>
        <taxon>Basidiomycota</taxon>
        <taxon>Agaricomycotina</taxon>
        <taxon>Agaricomycetes</taxon>
        <taxon>Agaricomycetidae</taxon>
        <taxon>Agaricales</taxon>
        <taxon>Tricholomatineae</taxon>
        <taxon>Lyophyllaceae</taxon>
        <taxon>Hypsizygus</taxon>
    </lineage>
</organism>
<feature type="domain" description="Reverse transcriptase RNase H-like" evidence="8">
    <location>
        <begin position="22"/>
        <end position="122"/>
    </location>
</feature>
<dbReference type="AlphaFoldDB" id="A0A369KGE2"/>
<keyword evidence="2" id="KW-0548">Nucleotidyltransferase</keyword>
<dbReference type="GO" id="GO:0016787">
    <property type="term" value="F:hydrolase activity"/>
    <property type="evidence" value="ECO:0007669"/>
    <property type="project" value="UniProtKB-KW"/>
</dbReference>